<dbReference type="GO" id="GO:0003839">
    <property type="term" value="F:gamma-glutamylcyclotransferase activity"/>
    <property type="evidence" value="ECO:0007669"/>
    <property type="project" value="UniProtKB-EC"/>
</dbReference>
<protein>
    <recommendedName>
        <fullName evidence="1">gamma-glutamylcyclotransferase</fullName>
        <ecNumber evidence="1">4.3.2.9</ecNumber>
    </recommendedName>
</protein>
<feature type="compositionally biased region" description="Basic and acidic residues" evidence="5">
    <location>
        <begin position="37"/>
        <end position="46"/>
    </location>
</feature>
<name>A0A2G5HCT0_CERBT</name>
<keyword evidence="2" id="KW-0456">Lyase</keyword>
<feature type="binding site" evidence="4">
    <location>
        <begin position="82"/>
        <end position="87"/>
    </location>
    <ligand>
        <name>substrate</name>
    </ligand>
</feature>
<sequence>MATRTRNLDMGANDRVAASAYTACHAISDHTSSIPQHNEDPHDRQIRRPRPSSQRLAATFNDRAYDVETFARESSKEETVLYLAYGSNLAYEKFQDPKSGRGIKPLAQINVQVPSLRMTFDLPGIPYTEPCFANSAISVEKDDDLQGGRDAEETALLGDLSRKQDYRKDRWHKGLMGVVYEVTAADYAHIIATEGGGASYKDILVDCYPLESEDPRATVPQHPSTTPFKAHTLFAPAVPEGEKPPKNGGRIQRPDQSYAQASARYLKLITDGAAECEMPYEYQDYLHSLHPFTITTVRQRMGQVLLAATFVPIVLFLFTISKLFADKHGVLPNWFKALLGAIFKATWVSYDYFFKPIFGEGERTIGDDGSDGESEQARRNVKTVALDIDVEKAAAGSNG</sequence>
<dbReference type="Proteomes" id="UP000230605">
    <property type="component" value="Chromosome 9"/>
</dbReference>
<dbReference type="EMBL" id="LKMD01000107">
    <property type="protein sequence ID" value="PIA90329.1"/>
    <property type="molecule type" value="Genomic_DNA"/>
</dbReference>
<evidence type="ECO:0000256" key="1">
    <source>
        <dbReference type="ARBA" id="ARBA00012346"/>
    </source>
</evidence>
<feature type="transmembrane region" description="Helical" evidence="6">
    <location>
        <begin position="304"/>
        <end position="325"/>
    </location>
</feature>
<evidence type="ECO:0000256" key="3">
    <source>
        <dbReference type="PIRSR" id="PIRSR617939-1"/>
    </source>
</evidence>
<evidence type="ECO:0000313" key="8">
    <source>
        <dbReference type="Proteomes" id="UP000230605"/>
    </source>
</evidence>
<reference evidence="7 8" key="1">
    <citation type="submission" date="2015-10" db="EMBL/GenBank/DDBJ databases">
        <title>The cercosporin biosynthetic gene cluster was horizontally transferred to several fungal lineages and shown to be expanded in Cercospora beticola based on microsynteny with recipient genomes.</title>
        <authorList>
            <person name="De Jonge R."/>
            <person name="Ebert M.K."/>
            <person name="Suttle J.C."/>
            <person name="Jurick Ii W.M."/>
            <person name="Secor G.A."/>
            <person name="Thomma B.P."/>
            <person name="Van De Peer Y."/>
            <person name="Bolton M.D."/>
        </authorList>
    </citation>
    <scope>NUCLEOTIDE SEQUENCE [LARGE SCALE GENOMIC DNA]</scope>
    <source>
        <strain evidence="7 8">09-40</strain>
    </source>
</reference>
<dbReference type="PANTHER" id="PTHR12935:SF0">
    <property type="entry name" value="GAMMA-GLUTAMYLCYCLOTRANSFERASE"/>
    <property type="match status" value="1"/>
</dbReference>
<dbReference type="OrthoDB" id="2017317at2759"/>
<keyword evidence="6" id="KW-0472">Membrane</keyword>
<evidence type="ECO:0000256" key="4">
    <source>
        <dbReference type="PIRSR" id="PIRSR617939-2"/>
    </source>
</evidence>
<comment type="caution">
    <text evidence="7">The sequence shown here is derived from an EMBL/GenBank/DDBJ whole genome shotgun (WGS) entry which is preliminary data.</text>
</comment>
<evidence type="ECO:0000256" key="2">
    <source>
        <dbReference type="ARBA" id="ARBA00023239"/>
    </source>
</evidence>
<evidence type="ECO:0000313" key="7">
    <source>
        <dbReference type="EMBL" id="PIA90329.1"/>
    </source>
</evidence>
<dbReference type="EC" id="4.3.2.9" evidence="1"/>
<feature type="active site" description="Proton acceptor" evidence="3">
    <location>
        <position position="194"/>
    </location>
</feature>
<dbReference type="PANTHER" id="PTHR12935">
    <property type="entry name" value="GAMMA-GLUTAMYLCYCLOTRANSFERASE"/>
    <property type="match status" value="1"/>
</dbReference>
<dbReference type="InterPro" id="IPR017939">
    <property type="entry name" value="G-Glutamylcylcotransferase"/>
</dbReference>
<dbReference type="Gene3D" id="3.10.490.10">
    <property type="entry name" value="Gamma-glutamyl cyclotransferase-like"/>
    <property type="match status" value="1"/>
</dbReference>
<evidence type="ECO:0000256" key="6">
    <source>
        <dbReference type="SAM" id="Phobius"/>
    </source>
</evidence>
<feature type="region of interest" description="Disordered" evidence="5">
    <location>
        <begin position="29"/>
        <end position="53"/>
    </location>
</feature>
<keyword evidence="6" id="KW-0812">Transmembrane</keyword>
<dbReference type="AlphaFoldDB" id="A0A2G5HCT0"/>
<evidence type="ECO:0000256" key="5">
    <source>
        <dbReference type="SAM" id="MobiDB-lite"/>
    </source>
</evidence>
<proteinExistence type="predicted"/>
<gene>
    <name evidence="7" type="ORF">CB0940_10998</name>
</gene>
<organism evidence="7 8">
    <name type="scientific">Cercospora beticola</name>
    <name type="common">Sugarbeet leaf spot fungus</name>
    <dbReference type="NCBI Taxonomy" id="122368"/>
    <lineage>
        <taxon>Eukaryota</taxon>
        <taxon>Fungi</taxon>
        <taxon>Dikarya</taxon>
        <taxon>Ascomycota</taxon>
        <taxon>Pezizomycotina</taxon>
        <taxon>Dothideomycetes</taxon>
        <taxon>Dothideomycetidae</taxon>
        <taxon>Mycosphaerellales</taxon>
        <taxon>Mycosphaerellaceae</taxon>
        <taxon>Cercospora</taxon>
    </lineage>
</organism>
<accession>A0A2G5HCT0</accession>
<feature type="binding site" evidence="4">
    <location>
        <position position="265"/>
    </location>
    <ligand>
        <name>substrate</name>
    </ligand>
</feature>
<keyword evidence="6" id="KW-1133">Transmembrane helix</keyword>